<keyword evidence="2" id="KW-1185">Reference proteome</keyword>
<accession>A0A8H7RU58</accession>
<sequence>MILAYSPLLFTDEEIVTIKDIQYDELLPFGSNEFGEDEEFIEKAVEDVSDAYSIVNTKLDMTKNSVRLLVSMARVANSSEKV</sequence>
<reference evidence="1 2" key="1">
    <citation type="submission" date="2020-12" db="EMBL/GenBank/DDBJ databases">
        <title>Metabolic potential, ecology and presence of endohyphal bacteria is reflected in genomic diversity of Mucoromycotina.</title>
        <authorList>
            <person name="Muszewska A."/>
            <person name="Okrasinska A."/>
            <person name="Steczkiewicz K."/>
            <person name="Drgas O."/>
            <person name="Orlowska M."/>
            <person name="Perlinska-Lenart U."/>
            <person name="Aleksandrzak-Piekarczyk T."/>
            <person name="Szatraj K."/>
            <person name="Zielenkiewicz U."/>
            <person name="Pilsyk S."/>
            <person name="Malc E."/>
            <person name="Mieczkowski P."/>
            <person name="Kruszewska J.S."/>
            <person name="Biernat P."/>
            <person name="Pawlowska J."/>
        </authorList>
    </citation>
    <scope>NUCLEOTIDE SEQUENCE [LARGE SCALE GENOMIC DNA]</scope>
    <source>
        <strain evidence="1 2">CBS 142.35</strain>
    </source>
</reference>
<evidence type="ECO:0000313" key="1">
    <source>
        <dbReference type="EMBL" id="KAG2216735.1"/>
    </source>
</evidence>
<protein>
    <submittedName>
        <fullName evidence="1">Uncharacterized protein</fullName>
    </submittedName>
</protein>
<comment type="caution">
    <text evidence="1">The sequence shown here is derived from an EMBL/GenBank/DDBJ whole genome shotgun (WGS) entry which is preliminary data.</text>
</comment>
<organism evidence="1 2">
    <name type="scientific">Circinella minor</name>
    <dbReference type="NCBI Taxonomy" id="1195481"/>
    <lineage>
        <taxon>Eukaryota</taxon>
        <taxon>Fungi</taxon>
        <taxon>Fungi incertae sedis</taxon>
        <taxon>Mucoromycota</taxon>
        <taxon>Mucoromycotina</taxon>
        <taxon>Mucoromycetes</taxon>
        <taxon>Mucorales</taxon>
        <taxon>Lichtheimiaceae</taxon>
        <taxon>Circinella</taxon>
    </lineage>
</organism>
<dbReference type="Proteomes" id="UP000646827">
    <property type="component" value="Unassembled WGS sequence"/>
</dbReference>
<dbReference type="AlphaFoldDB" id="A0A8H7RU58"/>
<name>A0A8H7RU58_9FUNG</name>
<gene>
    <name evidence="1" type="ORF">INT45_007634</name>
</gene>
<dbReference type="EMBL" id="JAEPRB010000366">
    <property type="protein sequence ID" value="KAG2216735.1"/>
    <property type="molecule type" value="Genomic_DNA"/>
</dbReference>
<evidence type="ECO:0000313" key="2">
    <source>
        <dbReference type="Proteomes" id="UP000646827"/>
    </source>
</evidence>
<proteinExistence type="predicted"/>